<dbReference type="Gene3D" id="1.10.10.10">
    <property type="entry name" value="Winged helix-like DNA-binding domain superfamily/Winged helix DNA-binding domain"/>
    <property type="match status" value="1"/>
</dbReference>
<dbReference type="GO" id="GO:0005737">
    <property type="term" value="C:cytoplasm"/>
    <property type="evidence" value="ECO:0007669"/>
    <property type="project" value="UniProtKB-SubCell"/>
</dbReference>
<dbReference type="InterPro" id="IPR036390">
    <property type="entry name" value="WH_DNA-bd_sf"/>
</dbReference>
<organism evidence="7 8">
    <name type="scientific">Paragemmobacter kunshanensis</name>
    <dbReference type="NCBI Taxonomy" id="2583234"/>
    <lineage>
        <taxon>Bacteria</taxon>
        <taxon>Pseudomonadati</taxon>
        <taxon>Pseudomonadota</taxon>
        <taxon>Alphaproteobacteria</taxon>
        <taxon>Rhodobacterales</taxon>
        <taxon>Paracoccaceae</taxon>
        <taxon>Paragemmobacter</taxon>
    </lineage>
</organism>
<dbReference type="GO" id="GO:0003677">
    <property type="term" value="F:DNA binding"/>
    <property type="evidence" value="ECO:0007669"/>
    <property type="project" value="UniProtKB-KW"/>
</dbReference>
<accession>A0A6M1TU51</accession>
<evidence type="ECO:0000313" key="7">
    <source>
        <dbReference type="EMBL" id="NGQ91277.1"/>
    </source>
</evidence>
<feature type="domain" description="HTH marR-type" evidence="6">
    <location>
        <begin position="10"/>
        <end position="140"/>
    </location>
</feature>
<protein>
    <submittedName>
        <fullName evidence="7">MarR family transcriptional regulator</fullName>
    </submittedName>
</protein>
<comment type="caution">
    <text evidence="7">The sequence shown here is derived from an EMBL/GenBank/DDBJ whole genome shotgun (WGS) entry which is preliminary data.</text>
</comment>
<dbReference type="PANTHER" id="PTHR33164">
    <property type="entry name" value="TRANSCRIPTIONAL REGULATOR, MARR FAMILY"/>
    <property type="match status" value="1"/>
</dbReference>
<evidence type="ECO:0000256" key="3">
    <source>
        <dbReference type="ARBA" id="ARBA00023015"/>
    </source>
</evidence>
<evidence type="ECO:0000256" key="4">
    <source>
        <dbReference type="ARBA" id="ARBA00023125"/>
    </source>
</evidence>
<reference evidence="7 8" key="1">
    <citation type="submission" date="2020-02" db="EMBL/GenBank/DDBJ databases">
        <title>Rhodobacter translucens sp. nov., a novel bacterium isolated from activated sludge.</title>
        <authorList>
            <person name="Liu J."/>
        </authorList>
    </citation>
    <scope>NUCLEOTIDE SEQUENCE [LARGE SCALE GENOMIC DNA]</scope>
    <source>
        <strain evidence="7 8">HX-7-19</strain>
    </source>
</reference>
<dbReference type="InterPro" id="IPR036388">
    <property type="entry name" value="WH-like_DNA-bd_sf"/>
</dbReference>
<evidence type="ECO:0000256" key="2">
    <source>
        <dbReference type="ARBA" id="ARBA00022490"/>
    </source>
</evidence>
<evidence type="ECO:0000259" key="6">
    <source>
        <dbReference type="PROSITE" id="PS50995"/>
    </source>
</evidence>
<sequence length="145" mass="15926">MDKPTCLPPPQMLCFALYSAGHAMQAAYKPLLDPLGLTYPQYLALAALWDRDGQTVGQIGSTLLLDSNTLTPLLKRLEQGGWIARQRNTGDERQVRITLTEAGRALQEKAASVPLCFLDQTGLAPDQAAALRDSLLALRDRLRPR</sequence>
<dbReference type="SUPFAM" id="SSF46785">
    <property type="entry name" value="Winged helix' DNA-binding domain"/>
    <property type="match status" value="1"/>
</dbReference>
<dbReference type="SMART" id="SM00347">
    <property type="entry name" value="HTH_MARR"/>
    <property type="match status" value="1"/>
</dbReference>
<comment type="subcellular location">
    <subcellularLocation>
        <location evidence="1">Cytoplasm</location>
    </subcellularLocation>
</comment>
<dbReference type="Pfam" id="PF22381">
    <property type="entry name" value="Staph_reg_Sar_Rot"/>
    <property type="match status" value="1"/>
</dbReference>
<dbReference type="EMBL" id="JAALFE010000008">
    <property type="protein sequence ID" value="NGQ91277.1"/>
    <property type="molecule type" value="Genomic_DNA"/>
</dbReference>
<proteinExistence type="predicted"/>
<dbReference type="GO" id="GO:0003700">
    <property type="term" value="F:DNA-binding transcription factor activity"/>
    <property type="evidence" value="ECO:0007669"/>
    <property type="project" value="InterPro"/>
</dbReference>
<dbReference type="PANTHER" id="PTHR33164:SF5">
    <property type="entry name" value="ORGANIC HYDROPEROXIDE RESISTANCE TRANSCRIPTIONAL REGULATOR"/>
    <property type="match status" value="1"/>
</dbReference>
<dbReference type="PRINTS" id="PR00598">
    <property type="entry name" value="HTHMARR"/>
</dbReference>
<dbReference type="InterPro" id="IPR039422">
    <property type="entry name" value="MarR/SlyA-like"/>
</dbReference>
<keyword evidence="4" id="KW-0238">DNA-binding</keyword>
<evidence type="ECO:0000256" key="1">
    <source>
        <dbReference type="ARBA" id="ARBA00004496"/>
    </source>
</evidence>
<dbReference type="PROSITE" id="PS50995">
    <property type="entry name" value="HTH_MARR_2"/>
    <property type="match status" value="1"/>
</dbReference>
<gene>
    <name evidence="7" type="ORF">G5V65_10240</name>
</gene>
<dbReference type="GO" id="GO:0006950">
    <property type="term" value="P:response to stress"/>
    <property type="evidence" value="ECO:0007669"/>
    <property type="project" value="TreeGrafter"/>
</dbReference>
<dbReference type="Proteomes" id="UP000474758">
    <property type="component" value="Unassembled WGS sequence"/>
</dbReference>
<keyword evidence="5" id="KW-0804">Transcription</keyword>
<dbReference type="AlphaFoldDB" id="A0A6M1TU51"/>
<evidence type="ECO:0000256" key="5">
    <source>
        <dbReference type="ARBA" id="ARBA00023163"/>
    </source>
</evidence>
<keyword evidence="8" id="KW-1185">Reference proteome</keyword>
<dbReference type="InterPro" id="IPR000835">
    <property type="entry name" value="HTH_MarR-typ"/>
</dbReference>
<dbReference type="FunFam" id="1.10.10.10:FF:000163">
    <property type="entry name" value="MarR family transcriptional regulator"/>
    <property type="match status" value="1"/>
</dbReference>
<keyword evidence="3" id="KW-0805">Transcription regulation</keyword>
<name>A0A6M1TU51_9RHOB</name>
<keyword evidence="2" id="KW-0963">Cytoplasm</keyword>
<dbReference type="InterPro" id="IPR055166">
    <property type="entry name" value="Transc_reg_Sar_Rot_HTH"/>
</dbReference>
<evidence type="ECO:0000313" key="8">
    <source>
        <dbReference type="Proteomes" id="UP000474758"/>
    </source>
</evidence>